<dbReference type="GO" id="GO:0050661">
    <property type="term" value="F:NADP binding"/>
    <property type="evidence" value="ECO:0007669"/>
    <property type="project" value="InterPro"/>
</dbReference>
<protein>
    <recommendedName>
        <fullName evidence="6">FAD dependent oxidoreductase domain-containing protein</fullName>
    </recommendedName>
</protein>
<comment type="similarity">
    <text evidence="1">Belongs to the FMO family.</text>
</comment>
<dbReference type="OrthoDB" id="66881at2759"/>
<dbReference type="InterPro" id="IPR050346">
    <property type="entry name" value="FMO-like"/>
</dbReference>
<dbReference type="SUPFAM" id="SSF51905">
    <property type="entry name" value="FAD/NAD(P)-binding domain"/>
    <property type="match status" value="2"/>
</dbReference>
<keyword evidence="3" id="KW-0274">FAD</keyword>
<organism evidence="7 8">
    <name type="scientific">Didymella pomorum</name>
    <dbReference type="NCBI Taxonomy" id="749634"/>
    <lineage>
        <taxon>Eukaryota</taxon>
        <taxon>Fungi</taxon>
        <taxon>Dikarya</taxon>
        <taxon>Ascomycota</taxon>
        <taxon>Pezizomycotina</taxon>
        <taxon>Dothideomycetes</taxon>
        <taxon>Pleosporomycetidae</taxon>
        <taxon>Pleosporales</taxon>
        <taxon>Pleosporineae</taxon>
        <taxon>Didymellaceae</taxon>
        <taxon>Didymella</taxon>
    </lineage>
</organism>
<proteinExistence type="inferred from homology"/>
<evidence type="ECO:0000256" key="4">
    <source>
        <dbReference type="ARBA" id="ARBA00022857"/>
    </source>
</evidence>
<keyword evidence="8" id="KW-1185">Reference proteome</keyword>
<dbReference type="AlphaFoldDB" id="A0A9W9DCA6"/>
<evidence type="ECO:0000259" key="6">
    <source>
        <dbReference type="Pfam" id="PF01266"/>
    </source>
</evidence>
<keyword evidence="5" id="KW-0560">Oxidoreductase</keyword>
<evidence type="ECO:0000313" key="7">
    <source>
        <dbReference type="EMBL" id="KAJ4411472.1"/>
    </source>
</evidence>
<name>A0A9W9DCA6_9PLEO</name>
<sequence length="486" mass="52899">MISSNNKVAVIGAGISGVMTAAHLKNEGLDVTVFERSSAAGGIWLYDEKKPLEPAYSSESSSTARNKDAKKTVEDLEVKRLLHAPPGPCYIGLKNNVATRLLETTLNTFPPGTEDFVSHSVLKDYIQDTAAKTAVDAVTQYNTDVQNVTKDFDAVVVASGHYHAPRIPNIPGLADWKRLYPHRVQHSKGYRSPSDFHGKNFLLIGGSVSSTDIARELGPVADTIYQTHRNGAFDLSASLLPENGIRVDEVISFELPSSSAAAPTLSPSEPIPLTVTLKSGQRLCQIHHVILCTGYHLTLPFLPQYTNSSTPVTQASEEVLVTDGTMFHNLHKDVFYIPDPTLAFVGVPFFTATFTLFEFQAMVVAKVLAGLASLPSKLSMRAEYSHRIATKGYGKAFHSLRDKEEEYVNELLAWVNPDLEKHGQAGLQGHSQQWKDARGEQVQRIKALFAAPPNLQREIEVTCQTVGVGGLGQRGEVQGTLVQAAA</sequence>
<dbReference type="PIRSF" id="PIRSF000332">
    <property type="entry name" value="FMO"/>
    <property type="match status" value="1"/>
</dbReference>
<reference evidence="7" key="1">
    <citation type="submission" date="2022-10" db="EMBL/GenBank/DDBJ databases">
        <title>Tapping the CABI collections for fungal endophytes: first genome assemblies for Collariella, Neodidymelliopsis, Ascochyta clinopodiicola, Didymella pomorum, Didymosphaeria variabile, Neocosmospora piperis and Neocucurbitaria cava.</title>
        <authorList>
            <person name="Hill R."/>
        </authorList>
    </citation>
    <scope>NUCLEOTIDE SEQUENCE</scope>
    <source>
        <strain evidence="7">IMI 355091</strain>
    </source>
</reference>
<keyword evidence="4" id="KW-0521">NADP</keyword>
<evidence type="ECO:0000256" key="1">
    <source>
        <dbReference type="ARBA" id="ARBA00009183"/>
    </source>
</evidence>
<feature type="domain" description="FAD dependent oxidoreductase" evidence="6">
    <location>
        <begin position="7"/>
        <end position="41"/>
    </location>
</feature>
<dbReference type="GO" id="GO:0050660">
    <property type="term" value="F:flavin adenine dinucleotide binding"/>
    <property type="evidence" value="ECO:0007669"/>
    <property type="project" value="InterPro"/>
</dbReference>
<dbReference type="Pfam" id="PF01266">
    <property type="entry name" value="DAO"/>
    <property type="match status" value="1"/>
</dbReference>
<keyword evidence="2" id="KW-0285">Flavoprotein</keyword>
<dbReference type="PRINTS" id="PR00370">
    <property type="entry name" value="FMOXYGENASE"/>
</dbReference>
<accession>A0A9W9DCA6</accession>
<dbReference type="Pfam" id="PF00743">
    <property type="entry name" value="FMO-like"/>
    <property type="match status" value="1"/>
</dbReference>
<evidence type="ECO:0000313" key="8">
    <source>
        <dbReference type="Proteomes" id="UP001140510"/>
    </source>
</evidence>
<dbReference type="EMBL" id="JAPEVA010000005">
    <property type="protein sequence ID" value="KAJ4411472.1"/>
    <property type="molecule type" value="Genomic_DNA"/>
</dbReference>
<evidence type="ECO:0000256" key="3">
    <source>
        <dbReference type="ARBA" id="ARBA00022827"/>
    </source>
</evidence>
<dbReference type="PANTHER" id="PTHR23023">
    <property type="entry name" value="DIMETHYLANILINE MONOOXYGENASE"/>
    <property type="match status" value="1"/>
</dbReference>
<dbReference type="InterPro" id="IPR020946">
    <property type="entry name" value="Flavin_mOase-like"/>
</dbReference>
<comment type="caution">
    <text evidence="7">The sequence shown here is derived from an EMBL/GenBank/DDBJ whole genome shotgun (WGS) entry which is preliminary data.</text>
</comment>
<dbReference type="Proteomes" id="UP001140510">
    <property type="component" value="Unassembled WGS sequence"/>
</dbReference>
<dbReference type="InterPro" id="IPR000960">
    <property type="entry name" value="Flavin_mOase"/>
</dbReference>
<evidence type="ECO:0000256" key="2">
    <source>
        <dbReference type="ARBA" id="ARBA00022630"/>
    </source>
</evidence>
<dbReference type="GO" id="GO:0004499">
    <property type="term" value="F:N,N-dimethylaniline monooxygenase activity"/>
    <property type="evidence" value="ECO:0007669"/>
    <property type="project" value="InterPro"/>
</dbReference>
<gene>
    <name evidence="7" type="ORF">N0V91_001256</name>
</gene>
<dbReference type="InterPro" id="IPR036188">
    <property type="entry name" value="FAD/NAD-bd_sf"/>
</dbReference>
<dbReference type="InterPro" id="IPR006076">
    <property type="entry name" value="FAD-dep_OxRdtase"/>
</dbReference>
<dbReference type="Gene3D" id="3.50.50.60">
    <property type="entry name" value="FAD/NAD(P)-binding domain"/>
    <property type="match status" value="3"/>
</dbReference>
<evidence type="ECO:0000256" key="5">
    <source>
        <dbReference type="ARBA" id="ARBA00023002"/>
    </source>
</evidence>